<dbReference type="PROSITE" id="PS01136">
    <property type="entry name" value="UPF0034"/>
    <property type="match status" value="1"/>
</dbReference>
<keyword evidence="7" id="KW-0521">NADP</keyword>
<feature type="binding site" evidence="14">
    <location>
        <position position="140"/>
    </location>
    <ligand>
        <name>FMN</name>
        <dbReference type="ChEBI" id="CHEBI:58210"/>
    </ligand>
</feature>
<comment type="cofactor">
    <cofactor evidence="1 12 14">
        <name>FMN</name>
        <dbReference type="ChEBI" id="CHEBI:58210"/>
    </cofactor>
</comment>
<evidence type="ECO:0000256" key="12">
    <source>
        <dbReference type="PIRNR" id="PIRNR006621"/>
    </source>
</evidence>
<keyword evidence="4 12" id="KW-0285">Flavoprotein</keyword>
<evidence type="ECO:0000256" key="6">
    <source>
        <dbReference type="ARBA" id="ARBA00022694"/>
    </source>
</evidence>
<evidence type="ECO:0000256" key="2">
    <source>
        <dbReference type="ARBA" id="ARBA00002790"/>
    </source>
</evidence>
<evidence type="ECO:0000256" key="8">
    <source>
        <dbReference type="ARBA" id="ARBA00022884"/>
    </source>
</evidence>
<dbReference type="InterPro" id="IPR004652">
    <property type="entry name" value="DusB-like"/>
</dbReference>
<dbReference type="SUPFAM" id="SSF51395">
    <property type="entry name" value="FMN-linked oxidoreductases"/>
    <property type="match status" value="1"/>
</dbReference>
<dbReference type="AlphaFoldDB" id="A0A975AGD2"/>
<keyword evidence="17" id="KW-1185">Reference proteome</keyword>
<dbReference type="Pfam" id="PF01207">
    <property type="entry name" value="Dus"/>
    <property type="match status" value="1"/>
</dbReference>
<evidence type="ECO:0000256" key="7">
    <source>
        <dbReference type="ARBA" id="ARBA00022857"/>
    </source>
</evidence>
<evidence type="ECO:0000256" key="10">
    <source>
        <dbReference type="ARBA" id="ARBA00048205"/>
    </source>
</evidence>
<feature type="binding site" evidence="14">
    <location>
        <position position="70"/>
    </location>
    <ligand>
        <name>FMN</name>
        <dbReference type="ChEBI" id="CHEBI:58210"/>
    </ligand>
</feature>
<feature type="domain" description="DUS-like FMN-binding" evidence="15">
    <location>
        <begin position="14"/>
        <end position="305"/>
    </location>
</feature>
<evidence type="ECO:0000313" key="17">
    <source>
        <dbReference type="Proteomes" id="UP000663499"/>
    </source>
</evidence>
<organism evidence="16 17">
    <name type="scientific">Alkalibacter rhizosphaerae</name>
    <dbReference type="NCBI Taxonomy" id="2815577"/>
    <lineage>
        <taxon>Bacteria</taxon>
        <taxon>Bacillati</taxon>
        <taxon>Bacillota</taxon>
        <taxon>Clostridia</taxon>
        <taxon>Eubacteriales</taxon>
        <taxon>Eubacteriaceae</taxon>
        <taxon>Alkalibacter</taxon>
    </lineage>
</organism>
<keyword evidence="6 12" id="KW-0819">tRNA processing</keyword>
<dbReference type="InterPro" id="IPR024036">
    <property type="entry name" value="tRNA-dHydroUridine_Synthase_C"/>
</dbReference>
<dbReference type="GO" id="GO:0000049">
    <property type="term" value="F:tRNA binding"/>
    <property type="evidence" value="ECO:0007669"/>
    <property type="project" value="UniProtKB-KW"/>
</dbReference>
<feature type="active site" description="Proton donor" evidence="13">
    <location>
        <position position="101"/>
    </location>
</feature>
<dbReference type="PANTHER" id="PTHR45846:SF1">
    <property type="entry name" value="TRNA-DIHYDROURIDINE(47) SYNTHASE [NAD(P)(+)]-LIKE"/>
    <property type="match status" value="1"/>
</dbReference>
<evidence type="ECO:0000256" key="5">
    <source>
        <dbReference type="ARBA" id="ARBA00022643"/>
    </source>
</evidence>
<comment type="similarity">
    <text evidence="12">Belongs to the dus family.</text>
</comment>
<dbReference type="InterPro" id="IPR001269">
    <property type="entry name" value="DUS_fam"/>
</dbReference>
<dbReference type="PANTHER" id="PTHR45846">
    <property type="entry name" value="TRNA-DIHYDROURIDINE(47) SYNTHASE [NAD(P)(+)]-LIKE"/>
    <property type="match status" value="1"/>
</dbReference>
<keyword evidence="5 12" id="KW-0288">FMN</keyword>
<comment type="catalytic activity">
    <reaction evidence="11">
        <text>a 5,6-dihydrouridine in tRNA + NAD(+) = a uridine in tRNA + NADH + H(+)</text>
        <dbReference type="Rhea" id="RHEA:54452"/>
        <dbReference type="Rhea" id="RHEA-COMP:13339"/>
        <dbReference type="Rhea" id="RHEA-COMP:13887"/>
        <dbReference type="ChEBI" id="CHEBI:15378"/>
        <dbReference type="ChEBI" id="CHEBI:57540"/>
        <dbReference type="ChEBI" id="CHEBI:57945"/>
        <dbReference type="ChEBI" id="CHEBI:65315"/>
        <dbReference type="ChEBI" id="CHEBI:74443"/>
    </reaction>
</comment>
<dbReference type="GO" id="GO:0017150">
    <property type="term" value="F:tRNA dihydrouridine synthase activity"/>
    <property type="evidence" value="ECO:0007669"/>
    <property type="project" value="InterPro"/>
</dbReference>
<evidence type="ECO:0000256" key="11">
    <source>
        <dbReference type="ARBA" id="ARBA00048802"/>
    </source>
</evidence>
<feature type="binding site" evidence="14">
    <location>
        <position position="170"/>
    </location>
    <ligand>
        <name>FMN</name>
        <dbReference type="ChEBI" id="CHEBI:58210"/>
    </ligand>
</feature>
<dbReference type="InterPro" id="IPR018517">
    <property type="entry name" value="tRNA_hU_synthase_CS"/>
</dbReference>
<dbReference type="EMBL" id="CP071444">
    <property type="protein sequence ID" value="QSX07414.1"/>
    <property type="molecule type" value="Genomic_DNA"/>
</dbReference>
<name>A0A975AGD2_9FIRM</name>
<dbReference type="GO" id="GO:0050660">
    <property type="term" value="F:flavin adenine dinucleotide binding"/>
    <property type="evidence" value="ECO:0007669"/>
    <property type="project" value="InterPro"/>
</dbReference>
<evidence type="ECO:0000256" key="13">
    <source>
        <dbReference type="PIRSR" id="PIRSR006621-1"/>
    </source>
</evidence>
<dbReference type="InterPro" id="IPR035587">
    <property type="entry name" value="DUS-like_FMN-bd"/>
</dbReference>
<evidence type="ECO:0000256" key="1">
    <source>
        <dbReference type="ARBA" id="ARBA00001917"/>
    </source>
</evidence>
<keyword evidence="3" id="KW-0820">tRNA-binding</keyword>
<dbReference type="Proteomes" id="UP000663499">
    <property type="component" value="Chromosome"/>
</dbReference>
<dbReference type="InterPro" id="IPR013785">
    <property type="entry name" value="Aldolase_TIM"/>
</dbReference>
<keyword evidence="9 12" id="KW-0560">Oxidoreductase</keyword>
<feature type="binding site" evidence="14">
    <location>
        <begin position="225"/>
        <end position="226"/>
    </location>
    <ligand>
        <name>FMN</name>
        <dbReference type="ChEBI" id="CHEBI:58210"/>
    </ligand>
</feature>
<dbReference type="NCBIfam" id="TIGR00737">
    <property type="entry name" value="nifR3_yhdG"/>
    <property type="match status" value="1"/>
</dbReference>
<keyword evidence="8" id="KW-0694">RNA-binding</keyword>
<dbReference type="KEGG" id="alka:J0B03_06065"/>
<sequence length="319" mass="35419">MKIGNIVLKNNIFLAPMAGVTNLPFRKLCLKEGCGLAFSEMVSAKALSYEDIKTNDLIVTSPEDRPCGIQLFGKEPEILADVIRRYVNETDFEIIDINAGCPAPKIVKNGEGSALMKTPELIGRLLEAATKATDKPVTLKIRAGWDQGSINAVQIGKIAQEAGASALTIHGRTRDQFYAGRADWDIIKEVKEILDIPVIGNGDVHSLQDAQRMKDLTGCDGVMIGRAAMGNPWIFNEEEAEVLPLVRLETCKDFFMELLETRPEKVALGEIRKHASWFTKGLRGSGEFRNQINKTQTVQEVLTVIKIYKDELKMEKMEK</sequence>
<accession>A0A975AGD2</accession>
<evidence type="ECO:0000313" key="16">
    <source>
        <dbReference type="EMBL" id="QSX07414.1"/>
    </source>
</evidence>
<dbReference type="EC" id="1.3.1.-" evidence="12"/>
<dbReference type="RefSeq" id="WP_207298759.1">
    <property type="nucleotide sequence ID" value="NZ_CP071444.1"/>
</dbReference>
<evidence type="ECO:0000256" key="3">
    <source>
        <dbReference type="ARBA" id="ARBA00022555"/>
    </source>
</evidence>
<gene>
    <name evidence="16" type="primary">dusB</name>
    <name evidence="16" type="ORF">J0B03_06065</name>
</gene>
<keyword evidence="14" id="KW-0547">Nucleotide-binding</keyword>
<dbReference type="CDD" id="cd02801">
    <property type="entry name" value="DUS_like_FMN"/>
    <property type="match status" value="1"/>
</dbReference>
<evidence type="ECO:0000256" key="4">
    <source>
        <dbReference type="ARBA" id="ARBA00022630"/>
    </source>
</evidence>
<dbReference type="Gene3D" id="1.10.1200.80">
    <property type="entry name" value="Putative flavin oxidoreducatase, domain 2"/>
    <property type="match status" value="1"/>
</dbReference>
<evidence type="ECO:0000259" key="15">
    <source>
        <dbReference type="Pfam" id="PF01207"/>
    </source>
</evidence>
<evidence type="ECO:0000256" key="9">
    <source>
        <dbReference type="ARBA" id="ARBA00023002"/>
    </source>
</evidence>
<evidence type="ECO:0000256" key="14">
    <source>
        <dbReference type="PIRSR" id="PIRSR006621-2"/>
    </source>
</evidence>
<protein>
    <recommendedName>
        <fullName evidence="12">tRNA-dihydrouridine synthase</fullName>
        <ecNumber evidence="12">1.3.1.-</ecNumber>
    </recommendedName>
</protein>
<proteinExistence type="inferred from homology"/>
<dbReference type="PIRSF" id="PIRSF006621">
    <property type="entry name" value="Dus"/>
    <property type="match status" value="1"/>
</dbReference>
<comment type="catalytic activity">
    <reaction evidence="10">
        <text>a 5,6-dihydrouridine in tRNA + NADP(+) = a uridine in tRNA + NADPH + H(+)</text>
        <dbReference type="Rhea" id="RHEA:23624"/>
        <dbReference type="Rhea" id="RHEA-COMP:13339"/>
        <dbReference type="Rhea" id="RHEA-COMP:13887"/>
        <dbReference type="ChEBI" id="CHEBI:15378"/>
        <dbReference type="ChEBI" id="CHEBI:57783"/>
        <dbReference type="ChEBI" id="CHEBI:58349"/>
        <dbReference type="ChEBI" id="CHEBI:65315"/>
        <dbReference type="ChEBI" id="CHEBI:74443"/>
    </reaction>
</comment>
<feature type="binding site" evidence="14">
    <location>
        <begin position="16"/>
        <end position="18"/>
    </location>
    <ligand>
        <name>FMN</name>
        <dbReference type="ChEBI" id="CHEBI:58210"/>
    </ligand>
</feature>
<reference evidence="16" key="1">
    <citation type="submission" date="2021-03" db="EMBL/GenBank/DDBJ databases">
        <title>Alkalibacter marinus sp. nov., isolated from tidal flat sediment.</title>
        <authorList>
            <person name="Namirimu T."/>
            <person name="Yang J.-A."/>
            <person name="Yang S.-H."/>
            <person name="Kim Y.-J."/>
            <person name="Kwon K.K."/>
        </authorList>
    </citation>
    <scope>NUCLEOTIDE SEQUENCE</scope>
    <source>
        <strain evidence="16">ES005</strain>
    </source>
</reference>
<comment type="function">
    <text evidence="2 12">Catalyzes the synthesis of 5,6-dihydrouridine (D), a modified base found in the D-loop of most tRNAs, via the reduction of the C5-C6 double bond in target uridines.</text>
</comment>
<dbReference type="Gene3D" id="3.20.20.70">
    <property type="entry name" value="Aldolase class I"/>
    <property type="match status" value="1"/>
</dbReference>